<dbReference type="OrthoDB" id="1097929at2759"/>
<keyword evidence="4" id="KW-0945">Host-virus interaction</keyword>
<comment type="subcellular location">
    <subcellularLocation>
        <location evidence="12">Cell junction</location>
        <location evidence="12">Plasmodesma</location>
    </subcellularLocation>
    <subcellularLocation>
        <location evidence="1">Cell membrane</location>
        <topology evidence="1">Single-pass type I membrane protein</topology>
    </subcellularLocation>
</comment>
<evidence type="ECO:0000256" key="13">
    <source>
        <dbReference type="ARBA" id="ARBA00038393"/>
    </source>
</evidence>
<dbReference type="KEGG" id="egu:105034076"/>
<dbReference type="CDD" id="cd23509">
    <property type="entry name" value="Gnk2-like"/>
    <property type="match status" value="2"/>
</dbReference>
<keyword evidence="2" id="KW-0813">Transport</keyword>
<dbReference type="RefSeq" id="XP_010907402.1">
    <property type="nucleotide sequence ID" value="XM_010909100.3"/>
</dbReference>
<evidence type="ECO:0000256" key="9">
    <source>
        <dbReference type="ARBA" id="ARBA00022989"/>
    </source>
</evidence>
<feature type="transmembrane region" description="Helical" evidence="14">
    <location>
        <begin position="320"/>
        <end position="340"/>
    </location>
</feature>
<evidence type="ECO:0000256" key="6">
    <source>
        <dbReference type="ARBA" id="ARBA00022729"/>
    </source>
</evidence>
<keyword evidence="5 14" id="KW-0812">Transmembrane</keyword>
<keyword evidence="8" id="KW-0965">Cell junction</keyword>
<dbReference type="PANTHER" id="PTHR32080">
    <property type="entry name" value="ANTIFUNGAL PROTEIN GINKBILOBIN-2-LIKE"/>
    <property type="match status" value="1"/>
</dbReference>
<dbReference type="FunFam" id="3.30.430.20:FF:000001">
    <property type="entry name" value="cysteine-rich repeat secretory protein 3"/>
    <property type="match status" value="1"/>
</dbReference>
<gene>
    <name evidence="17" type="primary">LOC105034076</name>
</gene>
<evidence type="ECO:0000256" key="7">
    <source>
        <dbReference type="ARBA" id="ARBA00022737"/>
    </source>
</evidence>
<protein>
    <submittedName>
        <fullName evidence="17">Plasmodesmata-located protein 6</fullName>
    </submittedName>
</protein>
<evidence type="ECO:0000256" key="14">
    <source>
        <dbReference type="SAM" id="Phobius"/>
    </source>
</evidence>
<dbReference type="FunCoup" id="A0A6I9QEP5">
    <property type="interactions" value="72"/>
</dbReference>
<dbReference type="GO" id="GO:0009506">
    <property type="term" value="C:plasmodesma"/>
    <property type="evidence" value="ECO:0007669"/>
    <property type="project" value="UniProtKB-SubCell"/>
</dbReference>
<evidence type="ECO:0000259" key="15">
    <source>
        <dbReference type="PROSITE" id="PS51473"/>
    </source>
</evidence>
<comment type="similarity">
    <text evidence="13">Belongs to the cysteine-rich repeat secretory protein family. Plasmodesmata-located proteins (PDLD) subfamily.</text>
</comment>
<evidence type="ECO:0000256" key="4">
    <source>
        <dbReference type="ARBA" id="ARBA00022581"/>
    </source>
</evidence>
<evidence type="ECO:0000256" key="8">
    <source>
        <dbReference type="ARBA" id="ARBA00022949"/>
    </source>
</evidence>
<name>A0A6I9QEP5_ELAGV</name>
<evidence type="ECO:0000256" key="3">
    <source>
        <dbReference type="ARBA" id="ARBA00022475"/>
    </source>
</evidence>
<dbReference type="AlphaFoldDB" id="A0A6I9QEP5"/>
<dbReference type="InterPro" id="IPR002902">
    <property type="entry name" value="GNK2"/>
</dbReference>
<evidence type="ECO:0000256" key="10">
    <source>
        <dbReference type="ARBA" id="ARBA00023136"/>
    </source>
</evidence>
<evidence type="ECO:0000256" key="1">
    <source>
        <dbReference type="ARBA" id="ARBA00004251"/>
    </source>
</evidence>
<keyword evidence="6" id="KW-0732">Signal</keyword>
<sequence length="349" mass="37308">MLERFKIPSPITTSLFLSPPPPLQAATPPLLSSFSLLNIFILPSLPRESKSKHSSSITHHKKKHKQTKERMLKLFLLFFLSLSLLPFISCSDDYESFVYAGCSETKYTPGSPYQLNVESLLTSLSKAAESSTYANDTSSTASSADPAYGLFQCRADLPISDCDSCIRSALSQLSALCPAATGGGVQLRSCFLRYDKESFIGKPDNTLLYKRCGGAAAGGYASNIFGMRDAALGSLTTAPPTGGSYRVGGAGYVQAMAQCVGDLSPQECSDCVESAVAQVKAACGFAVGADVYLGKCYLQYWSNGAYPSRHDHVDETGKTLAIIIGILAAVALILVFLSFIRRAGSRGKY</sequence>
<dbReference type="InParanoid" id="A0A6I9QEP5"/>
<dbReference type="GeneID" id="105034076"/>
<dbReference type="Pfam" id="PF01657">
    <property type="entry name" value="Stress-antifung"/>
    <property type="match status" value="2"/>
</dbReference>
<accession>A0A6I9QEP5</accession>
<dbReference type="InterPro" id="IPR038408">
    <property type="entry name" value="GNK2_sf"/>
</dbReference>
<keyword evidence="9 14" id="KW-1133">Transmembrane helix</keyword>
<dbReference type="Proteomes" id="UP000504607">
    <property type="component" value="Unplaced"/>
</dbReference>
<feature type="domain" description="Gnk2-homologous" evidence="15">
    <location>
        <begin position="95"/>
        <end position="199"/>
    </location>
</feature>
<keyword evidence="3" id="KW-1003">Cell membrane</keyword>
<keyword evidence="10 14" id="KW-0472">Membrane</keyword>
<evidence type="ECO:0000313" key="16">
    <source>
        <dbReference type="Proteomes" id="UP000504607"/>
    </source>
</evidence>
<evidence type="ECO:0000256" key="11">
    <source>
        <dbReference type="ARBA" id="ARBA00023157"/>
    </source>
</evidence>
<organism evidence="16 17">
    <name type="scientific">Elaeis guineensis var. tenera</name>
    <name type="common">Oil palm</name>
    <dbReference type="NCBI Taxonomy" id="51953"/>
    <lineage>
        <taxon>Eukaryota</taxon>
        <taxon>Viridiplantae</taxon>
        <taxon>Streptophyta</taxon>
        <taxon>Embryophyta</taxon>
        <taxon>Tracheophyta</taxon>
        <taxon>Spermatophyta</taxon>
        <taxon>Magnoliopsida</taxon>
        <taxon>Liliopsida</taxon>
        <taxon>Arecaceae</taxon>
        <taxon>Arecoideae</taxon>
        <taxon>Cocoseae</taxon>
        <taxon>Elaeidinae</taxon>
        <taxon>Elaeis</taxon>
    </lineage>
</organism>
<evidence type="ECO:0000313" key="17">
    <source>
        <dbReference type="RefSeq" id="XP_010907402.1"/>
    </source>
</evidence>
<evidence type="ECO:0000256" key="12">
    <source>
        <dbReference type="ARBA" id="ARBA00024184"/>
    </source>
</evidence>
<keyword evidence="11" id="KW-1015">Disulfide bond</keyword>
<proteinExistence type="inferred from homology"/>
<dbReference type="InterPro" id="IPR051378">
    <property type="entry name" value="Cell2Cell_Antifungal"/>
</dbReference>
<dbReference type="PROSITE" id="PS51473">
    <property type="entry name" value="GNK2"/>
    <property type="match status" value="2"/>
</dbReference>
<keyword evidence="7" id="KW-0677">Repeat</keyword>
<evidence type="ECO:0000256" key="2">
    <source>
        <dbReference type="ARBA" id="ARBA00022448"/>
    </source>
</evidence>
<dbReference type="Gene3D" id="3.30.430.20">
    <property type="entry name" value="Gnk2 domain, C-X8-C-X2-C motif"/>
    <property type="match status" value="2"/>
</dbReference>
<dbReference type="PANTHER" id="PTHR32080:SF3">
    <property type="entry name" value="PLASMODESMATA-LOCATED PROTEIN 7"/>
    <property type="match status" value="1"/>
</dbReference>
<feature type="domain" description="Gnk2-homologous" evidence="15">
    <location>
        <begin position="202"/>
        <end position="305"/>
    </location>
</feature>
<keyword evidence="16" id="KW-1185">Reference proteome</keyword>
<dbReference type="GO" id="GO:0005886">
    <property type="term" value="C:plasma membrane"/>
    <property type="evidence" value="ECO:0007669"/>
    <property type="project" value="UniProtKB-SubCell"/>
</dbReference>
<evidence type="ECO:0000256" key="5">
    <source>
        <dbReference type="ARBA" id="ARBA00022692"/>
    </source>
</evidence>
<reference evidence="17" key="1">
    <citation type="submission" date="2025-08" db="UniProtKB">
        <authorList>
            <consortium name="RefSeq"/>
        </authorList>
    </citation>
    <scope>IDENTIFICATION</scope>
</reference>